<dbReference type="Gene3D" id="1.20.120.840">
    <property type="entry name" value="SusD-like, tetratrico peptide repeats domain"/>
    <property type="match status" value="1"/>
</dbReference>
<dbReference type="InterPro" id="IPR011990">
    <property type="entry name" value="TPR-like_helical_dom_sf"/>
</dbReference>
<name>A0A934KT23_9FLAO</name>
<comment type="caution">
    <text evidence="1">The sequence shown here is derived from an EMBL/GenBank/DDBJ whole genome shotgun (WGS) entry which is preliminary data.</text>
</comment>
<dbReference type="AlphaFoldDB" id="A0A934KT23"/>
<reference evidence="1 2" key="1">
    <citation type="submission" date="2020-09" db="EMBL/GenBank/DDBJ databases">
        <title>Draft genome of Gelidibacter salicanalis PAMC21136.</title>
        <authorList>
            <person name="Park H."/>
        </authorList>
    </citation>
    <scope>NUCLEOTIDE SEQUENCE [LARGE SCALE GENOMIC DNA]</scope>
    <source>
        <strain evidence="1 2">PAMC21136</strain>
    </source>
</reference>
<dbReference type="Pfam" id="PF12771">
    <property type="entry name" value="SusD-like_2"/>
    <property type="match status" value="1"/>
</dbReference>
<dbReference type="PROSITE" id="PS51257">
    <property type="entry name" value="PROKAR_LIPOPROTEIN"/>
    <property type="match status" value="1"/>
</dbReference>
<proteinExistence type="predicted"/>
<evidence type="ECO:0000313" key="2">
    <source>
        <dbReference type="Proteomes" id="UP000662373"/>
    </source>
</evidence>
<dbReference type="Proteomes" id="UP000662373">
    <property type="component" value="Unassembled WGS sequence"/>
</dbReference>
<dbReference type="RefSeq" id="WP_199598043.1">
    <property type="nucleotide sequence ID" value="NZ_JAEHJZ010000010.1"/>
</dbReference>
<dbReference type="EMBL" id="JAEHJZ010000010">
    <property type="protein sequence ID" value="MBJ7880212.1"/>
    <property type="molecule type" value="Genomic_DNA"/>
</dbReference>
<accession>A0A934KT23</accession>
<keyword evidence="1" id="KW-0449">Lipoprotein</keyword>
<evidence type="ECO:0000313" key="1">
    <source>
        <dbReference type="EMBL" id="MBJ7880212.1"/>
    </source>
</evidence>
<gene>
    <name evidence="1" type="ORF">JEM65_06040</name>
</gene>
<dbReference type="Gene3D" id="1.25.40.390">
    <property type="match status" value="2"/>
</dbReference>
<keyword evidence="2" id="KW-1185">Reference proteome</keyword>
<sequence length="484" mass="53840">MKKYINQIMILLIGIVFYSCSQDKLDDINFNVNDPSEVSASLIITDVMVSSAFSVIGSDLAFYASTYIEHNVGVFGQMNGAEIRVAQPTSSSTYNNTWDGIYTNLLNLKDIIKKCSPEGTEEGNFHTLGIAQILTAYNLGVLTDVMGDVPWTEALQPGVIFTPNLDSQESIYAELFVLLDEGISNLEKETTFGSLGKQDVIYGGNTDNWIKMAYGLKARHTMRLSLKSPDYANVIAFANKSFTKASEQAQFDYNGGTSKSPFQQFMDDRDYFGASTSLHNKLTDRDDPRDSIFFKPYPNTGDDLVFAINGSNDQAQGKYSVSGISDITAPTYLLSYHEIEFLKAEAYARLDQLDNAKEALGKAITAAFGKVNIGLSSDVAETYYTDEVEPKLTNKNNALREIMVQKYLAFYEEEAVEAYNDYRRLKAMGEDFIVLANPLNNASKFPLRFTYGSSDVTTNVNVREAYGDGNYVYTENVWWAGGTR</sequence>
<dbReference type="InterPro" id="IPR041662">
    <property type="entry name" value="SusD-like_2"/>
</dbReference>
<dbReference type="SUPFAM" id="SSF48452">
    <property type="entry name" value="TPR-like"/>
    <property type="match status" value="1"/>
</dbReference>
<organism evidence="1 2">
    <name type="scientific">Gelidibacter salicanalis</name>
    <dbReference type="NCBI Taxonomy" id="291193"/>
    <lineage>
        <taxon>Bacteria</taxon>
        <taxon>Pseudomonadati</taxon>
        <taxon>Bacteroidota</taxon>
        <taxon>Flavobacteriia</taxon>
        <taxon>Flavobacteriales</taxon>
        <taxon>Flavobacteriaceae</taxon>
        <taxon>Gelidibacter</taxon>
    </lineage>
</organism>
<protein>
    <submittedName>
        <fullName evidence="1">SusD/RagB family nutrient-binding outer membrane lipoprotein</fullName>
    </submittedName>
</protein>